<dbReference type="EMBL" id="FUWM01000009">
    <property type="protein sequence ID" value="SJZ57794.1"/>
    <property type="molecule type" value="Genomic_DNA"/>
</dbReference>
<feature type="transmembrane region" description="Helical" evidence="7">
    <location>
        <begin position="12"/>
        <end position="32"/>
    </location>
</feature>
<dbReference type="Pfam" id="PF12801">
    <property type="entry name" value="Fer4_5"/>
    <property type="match status" value="2"/>
</dbReference>
<feature type="transmembrane region" description="Helical" evidence="7">
    <location>
        <begin position="80"/>
        <end position="98"/>
    </location>
</feature>
<dbReference type="Pfam" id="PF13237">
    <property type="entry name" value="Fer4_10"/>
    <property type="match status" value="1"/>
</dbReference>
<dbReference type="InterPro" id="IPR052378">
    <property type="entry name" value="NosR_regulator"/>
</dbReference>
<evidence type="ECO:0000256" key="7">
    <source>
        <dbReference type="SAM" id="Phobius"/>
    </source>
</evidence>
<dbReference type="AlphaFoldDB" id="A0A1T4LTL8"/>
<dbReference type="GO" id="GO:0051536">
    <property type="term" value="F:iron-sulfur cluster binding"/>
    <property type="evidence" value="ECO:0007669"/>
    <property type="project" value="UniProtKB-KW"/>
</dbReference>
<evidence type="ECO:0000313" key="9">
    <source>
        <dbReference type="EMBL" id="SJZ57794.1"/>
    </source>
</evidence>
<sequence length="337" mass="38343">MKDSVKNSVKNIVKVRNIIQASFIILLLYMGWRFYQFIRYFETGGATEFITRPPGVEGFLPISALLGLKQLLEVKVFDPIHPAALVLLLNIILISFLFKKGFCSWICPIGTISEAFGKLGEKIFGRTFELPNIIDWFLMLPKYIILAFFVKTIFLDMSIMAVINFMQSPYNLIADVKMLYFFLDLSPLAIKVLIFLSVASILIKNFWCRYLCPYGALLGIVSVFSPVKVTRNEDRCIDCGKCTKVCPNQIQVHEKEQVVSPECDACLNCISNCPYSEDALSLSIYKKKTLSLIKYSILLIGVFIAIIMIAKITGYWETKIGIEVYKELIPKAEYLNH</sequence>
<dbReference type="SUPFAM" id="SSF54862">
    <property type="entry name" value="4Fe-4S ferredoxins"/>
    <property type="match status" value="1"/>
</dbReference>
<evidence type="ECO:0000256" key="5">
    <source>
        <dbReference type="ARBA" id="ARBA00023014"/>
    </source>
</evidence>
<dbReference type="PROSITE" id="PS00198">
    <property type="entry name" value="4FE4S_FER_1"/>
    <property type="match status" value="2"/>
</dbReference>
<dbReference type="STRING" id="142842.SAMN02745118_01237"/>
<gene>
    <name evidence="9" type="ORF">SAMN02745118_01237</name>
</gene>
<dbReference type="RefSeq" id="WP_078809723.1">
    <property type="nucleotide sequence ID" value="NZ_FUWM01000009.1"/>
</dbReference>
<evidence type="ECO:0000256" key="2">
    <source>
        <dbReference type="ARBA" id="ARBA00022475"/>
    </source>
</evidence>
<proteinExistence type="predicted"/>
<dbReference type="GO" id="GO:0005886">
    <property type="term" value="C:plasma membrane"/>
    <property type="evidence" value="ECO:0007669"/>
    <property type="project" value="UniProtKB-SubCell"/>
</dbReference>
<protein>
    <submittedName>
        <fullName evidence="9">Polyferredoxin</fullName>
    </submittedName>
</protein>
<evidence type="ECO:0000259" key="8">
    <source>
        <dbReference type="PROSITE" id="PS51379"/>
    </source>
</evidence>
<dbReference type="InterPro" id="IPR017896">
    <property type="entry name" value="4Fe4S_Fe-S-bd"/>
</dbReference>
<evidence type="ECO:0000256" key="4">
    <source>
        <dbReference type="ARBA" id="ARBA00023004"/>
    </source>
</evidence>
<dbReference type="OrthoDB" id="9806398at2"/>
<reference evidence="10" key="1">
    <citation type="submission" date="2017-02" db="EMBL/GenBank/DDBJ databases">
        <authorList>
            <person name="Varghese N."/>
            <person name="Submissions S."/>
        </authorList>
    </citation>
    <scope>NUCLEOTIDE SEQUENCE [LARGE SCALE GENOMIC DNA]</scope>
    <source>
        <strain evidence="10">ATCC BAA-73</strain>
    </source>
</reference>
<accession>A0A1T4LTL8</accession>
<keyword evidence="5" id="KW-0411">Iron-sulfur</keyword>
<name>A0A1T4LTL8_9FIRM</name>
<dbReference type="InterPro" id="IPR017900">
    <property type="entry name" value="4Fe4S_Fe_S_CS"/>
</dbReference>
<keyword evidence="7" id="KW-0812">Transmembrane</keyword>
<feature type="transmembrane region" description="Helical" evidence="7">
    <location>
        <begin position="178"/>
        <end position="203"/>
    </location>
</feature>
<organism evidence="9 10">
    <name type="scientific">Selenihalanaerobacter shriftii</name>
    <dbReference type="NCBI Taxonomy" id="142842"/>
    <lineage>
        <taxon>Bacteria</taxon>
        <taxon>Bacillati</taxon>
        <taxon>Bacillota</taxon>
        <taxon>Clostridia</taxon>
        <taxon>Halanaerobiales</taxon>
        <taxon>Halobacteroidaceae</taxon>
        <taxon>Selenihalanaerobacter</taxon>
    </lineage>
</organism>
<evidence type="ECO:0000256" key="6">
    <source>
        <dbReference type="ARBA" id="ARBA00023136"/>
    </source>
</evidence>
<keyword evidence="10" id="KW-1185">Reference proteome</keyword>
<dbReference type="Proteomes" id="UP000190625">
    <property type="component" value="Unassembled WGS sequence"/>
</dbReference>
<feature type="transmembrane region" description="Helical" evidence="7">
    <location>
        <begin position="295"/>
        <end position="316"/>
    </location>
</feature>
<evidence type="ECO:0000256" key="3">
    <source>
        <dbReference type="ARBA" id="ARBA00022723"/>
    </source>
</evidence>
<keyword evidence="6 7" id="KW-0472">Membrane</keyword>
<dbReference type="PROSITE" id="PS51379">
    <property type="entry name" value="4FE4S_FER_2"/>
    <property type="match status" value="1"/>
</dbReference>
<dbReference type="PANTHER" id="PTHR30224">
    <property type="entry name" value="ELECTRON TRANSPORT PROTEIN"/>
    <property type="match status" value="1"/>
</dbReference>
<feature type="transmembrane region" description="Helical" evidence="7">
    <location>
        <begin position="143"/>
        <end position="166"/>
    </location>
</feature>
<evidence type="ECO:0000256" key="1">
    <source>
        <dbReference type="ARBA" id="ARBA00004236"/>
    </source>
</evidence>
<keyword evidence="7" id="KW-1133">Transmembrane helix</keyword>
<evidence type="ECO:0000313" key="10">
    <source>
        <dbReference type="Proteomes" id="UP000190625"/>
    </source>
</evidence>
<dbReference type="PANTHER" id="PTHR30224:SF4">
    <property type="entry name" value="ELECTRON TRANSPORT PROTEIN YCCM-RELATED"/>
    <property type="match status" value="1"/>
</dbReference>
<dbReference type="Gene3D" id="3.30.70.20">
    <property type="match status" value="1"/>
</dbReference>
<keyword evidence="3" id="KW-0479">Metal-binding</keyword>
<keyword evidence="2" id="KW-1003">Cell membrane</keyword>
<feature type="domain" description="4Fe-4S ferredoxin-type" evidence="8">
    <location>
        <begin position="227"/>
        <end position="255"/>
    </location>
</feature>
<dbReference type="GO" id="GO:0046872">
    <property type="term" value="F:metal ion binding"/>
    <property type="evidence" value="ECO:0007669"/>
    <property type="project" value="UniProtKB-KW"/>
</dbReference>
<keyword evidence="4" id="KW-0408">Iron</keyword>
<comment type="subcellular location">
    <subcellularLocation>
        <location evidence="1">Cell membrane</location>
    </subcellularLocation>
</comment>